<accession>A0AAE1CR11</accession>
<gene>
    <name evidence="1" type="ORF">RRG08_053576</name>
</gene>
<sequence>MKPFRSRIHTLYQSPASRTVWDGPEIDQYEPVHHRRRETVCSQVSLMYCVEWSERKPADTISHNYYFSLLARLPEISAVHRVGKTSCFSYALWQRDYT</sequence>
<evidence type="ECO:0000313" key="2">
    <source>
        <dbReference type="Proteomes" id="UP001283361"/>
    </source>
</evidence>
<keyword evidence="2" id="KW-1185">Reference proteome</keyword>
<protein>
    <submittedName>
        <fullName evidence="1">Uncharacterized protein</fullName>
    </submittedName>
</protein>
<dbReference type="Proteomes" id="UP001283361">
    <property type="component" value="Unassembled WGS sequence"/>
</dbReference>
<dbReference type="EMBL" id="JAWDGP010007144">
    <property type="protein sequence ID" value="KAK3729377.1"/>
    <property type="molecule type" value="Genomic_DNA"/>
</dbReference>
<organism evidence="1 2">
    <name type="scientific">Elysia crispata</name>
    <name type="common">lettuce slug</name>
    <dbReference type="NCBI Taxonomy" id="231223"/>
    <lineage>
        <taxon>Eukaryota</taxon>
        <taxon>Metazoa</taxon>
        <taxon>Spiralia</taxon>
        <taxon>Lophotrochozoa</taxon>
        <taxon>Mollusca</taxon>
        <taxon>Gastropoda</taxon>
        <taxon>Heterobranchia</taxon>
        <taxon>Euthyneura</taxon>
        <taxon>Panpulmonata</taxon>
        <taxon>Sacoglossa</taxon>
        <taxon>Placobranchoidea</taxon>
        <taxon>Plakobranchidae</taxon>
        <taxon>Elysia</taxon>
    </lineage>
</organism>
<reference evidence="1" key="1">
    <citation type="journal article" date="2023" name="G3 (Bethesda)">
        <title>A reference genome for the long-term kleptoplast-retaining sea slug Elysia crispata morphotype clarki.</title>
        <authorList>
            <person name="Eastman K.E."/>
            <person name="Pendleton A.L."/>
            <person name="Shaikh M.A."/>
            <person name="Suttiyut T."/>
            <person name="Ogas R."/>
            <person name="Tomko P."/>
            <person name="Gavelis G."/>
            <person name="Widhalm J.R."/>
            <person name="Wisecaver J.H."/>
        </authorList>
    </citation>
    <scope>NUCLEOTIDE SEQUENCE</scope>
    <source>
        <strain evidence="1">ECLA1</strain>
    </source>
</reference>
<comment type="caution">
    <text evidence="1">The sequence shown here is derived from an EMBL/GenBank/DDBJ whole genome shotgun (WGS) entry which is preliminary data.</text>
</comment>
<evidence type="ECO:0000313" key="1">
    <source>
        <dbReference type="EMBL" id="KAK3729377.1"/>
    </source>
</evidence>
<dbReference type="AlphaFoldDB" id="A0AAE1CR11"/>
<name>A0AAE1CR11_9GAST</name>
<proteinExistence type="predicted"/>